<comment type="function">
    <text evidence="9">Component of the Mediator complex, a coactivator involved in regulated transcription of nearly all RNA polymerase II-dependent genes. Mediator functions as a bridge to convey information from gene-specific regulatory proteins to the basal RNA polymerase II transcription machinery. Mediator is recruited to promoters by direct interactions with regulatory proteins and serves as a scaffold for the assembly of a functional preinitiation complex with RNA polymerase II and the general transcription factors.</text>
</comment>
<dbReference type="PANTHER" id="PTHR48249:SF3">
    <property type="entry name" value="MEDIATOR OF RNA POLYMERASE II TRANSCRIPTION SUBUNIT 13"/>
    <property type="match status" value="1"/>
</dbReference>
<feature type="domain" description="Mediator complex subunit Med13 C-terminal" evidence="12">
    <location>
        <begin position="2199"/>
        <end position="2668"/>
    </location>
</feature>
<dbReference type="InterPro" id="IPR009401">
    <property type="entry name" value="Med13_C"/>
</dbReference>
<dbReference type="OrthoDB" id="103819at2759"/>
<dbReference type="EMBL" id="JABEBT010000011">
    <property type="protein sequence ID" value="KAF7638617.1"/>
    <property type="molecule type" value="Genomic_DNA"/>
</dbReference>
<keyword evidence="4 9" id="KW-0678">Repressor</keyword>
<feature type="compositionally biased region" description="Polar residues" evidence="11">
    <location>
        <begin position="1898"/>
        <end position="1930"/>
    </location>
</feature>
<organism evidence="14 15">
    <name type="scientific">Meloidogyne graminicola</name>
    <dbReference type="NCBI Taxonomy" id="189291"/>
    <lineage>
        <taxon>Eukaryota</taxon>
        <taxon>Metazoa</taxon>
        <taxon>Ecdysozoa</taxon>
        <taxon>Nematoda</taxon>
        <taxon>Chromadorea</taxon>
        <taxon>Rhabditida</taxon>
        <taxon>Tylenchina</taxon>
        <taxon>Tylenchomorpha</taxon>
        <taxon>Tylenchoidea</taxon>
        <taxon>Meloidogynidae</taxon>
        <taxon>Meloidogyninae</taxon>
        <taxon>Meloidogyne</taxon>
    </lineage>
</organism>
<feature type="compositionally biased region" description="Low complexity" evidence="11">
    <location>
        <begin position="2387"/>
        <end position="2420"/>
    </location>
</feature>
<evidence type="ECO:0000256" key="6">
    <source>
        <dbReference type="ARBA" id="ARBA00023159"/>
    </source>
</evidence>
<feature type="domain" description="MID" evidence="13">
    <location>
        <begin position="1723"/>
        <end position="2104"/>
    </location>
</feature>
<evidence type="ECO:0000259" key="12">
    <source>
        <dbReference type="Pfam" id="PF06333"/>
    </source>
</evidence>
<feature type="region of interest" description="Disordered" evidence="11">
    <location>
        <begin position="1898"/>
        <end position="1942"/>
    </location>
</feature>
<evidence type="ECO:0000256" key="9">
    <source>
        <dbReference type="RuleBase" id="RU364134"/>
    </source>
</evidence>
<feature type="region of interest" description="Disordered" evidence="11">
    <location>
        <begin position="1860"/>
        <end position="1886"/>
    </location>
</feature>
<evidence type="ECO:0000256" key="8">
    <source>
        <dbReference type="ARBA" id="ARBA00023242"/>
    </source>
</evidence>
<reference evidence="14" key="1">
    <citation type="journal article" date="2020" name="Ecol. Evol.">
        <title>Genome structure and content of the rice root-knot nematode (Meloidogyne graminicola).</title>
        <authorList>
            <person name="Phan N.T."/>
            <person name="Danchin E.G.J."/>
            <person name="Klopp C."/>
            <person name="Perfus-Barbeoch L."/>
            <person name="Kozlowski D.K."/>
            <person name="Koutsovoulos G.D."/>
            <person name="Lopez-Roques C."/>
            <person name="Bouchez O."/>
            <person name="Zahm M."/>
            <person name="Besnard G."/>
            <person name="Bellafiore S."/>
        </authorList>
    </citation>
    <scope>NUCLEOTIDE SEQUENCE</scope>
    <source>
        <strain evidence="14">VN-18</strain>
    </source>
</reference>
<comment type="subunit">
    <text evidence="9">Component of the Mediator complex.</text>
</comment>
<feature type="region of interest" description="Disordered" evidence="11">
    <location>
        <begin position="720"/>
        <end position="743"/>
    </location>
</feature>
<dbReference type="GO" id="GO:0045944">
    <property type="term" value="P:positive regulation of transcription by RNA polymerase II"/>
    <property type="evidence" value="ECO:0007669"/>
    <property type="project" value="TreeGrafter"/>
</dbReference>
<keyword evidence="10" id="KW-0175">Coiled coil</keyword>
<name>A0A8S9ZYC0_9BILA</name>
<evidence type="ECO:0000313" key="14">
    <source>
        <dbReference type="EMBL" id="KAF7638617.1"/>
    </source>
</evidence>
<evidence type="ECO:0000259" key="13">
    <source>
        <dbReference type="Pfam" id="PF18296"/>
    </source>
</evidence>
<keyword evidence="7 9" id="KW-0804">Transcription</keyword>
<evidence type="ECO:0000256" key="11">
    <source>
        <dbReference type="SAM" id="MobiDB-lite"/>
    </source>
</evidence>
<comment type="subcellular location">
    <subcellularLocation>
        <location evidence="1 9">Nucleus</location>
    </subcellularLocation>
</comment>
<evidence type="ECO:0000256" key="4">
    <source>
        <dbReference type="ARBA" id="ARBA00022491"/>
    </source>
</evidence>
<evidence type="ECO:0000256" key="10">
    <source>
        <dbReference type="SAM" id="Coils"/>
    </source>
</evidence>
<evidence type="ECO:0000256" key="5">
    <source>
        <dbReference type="ARBA" id="ARBA00023015"/>
    </source>
</evidence>
<dbReference type="Pfam" id="PF18296">
    <property type="entry name" value="MID_MedPIWI"/>
    <property type="match status" value="1"/>
</dbReference>
<dbReference type="GO" id="GO:0016592">
    <property type="term" value="C:mediator complex"/>
    <property type="evidence" value="ECO:0007669"/>
    <property type="project" value="InterPro"/>
</dbReference>
<dbReference type="PANTHER" id="PTHR48249">
    <property type="entry name" value="MEDIATOR OF RNA POLYMERASE II TRANSCRIPTION SUBUNIT 13"/>
    <property type="match status" value="1"/>
</dbReference>
<keyword evidence="15" id="KW-1185">Reference proteome</keyword>
<accession>A0A8S9ZYC0</accession>
<dbReference type="Proteomes" id="UP000605970">
    <property type="component" value="Unassembled WGS sequence"/>
</dbReference>
<keyword evidence="8 9" id="KW-0539">Nucleus</keyword>
<gene>
    <name evidence="14" type="ORF">Mgra_00001995</name>
</gene>
<dbReference type="GO" id="GO:0003713">
    <property type="term" value="F:transcription coactivator activity"/>
    <property type="evidence" value="ECO:0007669"/>
    <property type="project" value="TreeGrafter"/>
</dbReference>
<dbReference type="InterPro" id="IPR051139">
    <property type="entry name" value="Mediator_complx_sub13"/>
</dbReference>
<comment type="caution">
    <text evidence="14">The sequence shown here is derived from an EMBL/GenBank/DDBJ whole genome shotgun (WGS) entry which is preliminary data.</text>
</comment>
<keyword evidence="6 9" id="KW-0010">Activator</keyword>
<dbReference type="Pfam" id="PF06333">
    <property type="entry name" value="Med13_C"/>
    <property type="match status" value="1"/>
</dbReference>
<sequence length="2683" mass="301262">MINSLSPGSSIPITSLEDCSTNIFQIAEINGLKWCCFTTTSLYSPTSTQSPTTTGKTHSENADPVLRAYVDCLEANLLCTWRRRPPIASTQAAYDKPIPRPDAQKELWIFWYTSEEPKLVEEFKSRGLNAVTHSESTDVDAPRVEFEYETRTLFFKSLNSAIERRLLTEGFIRFGRWLFRPLILSPLYSRDKRAIPRFMNAIRFHYFLHRDSFVCASIIVQKQPTILLLSQSHLNEQSQGSQPVVLAPWSIRAKLLPNQKALLGDFDKLRNSMLPCPDYEEDPSFFSSTLSPEKNDDDGIALKKRLNQLVQSHWSEWKRIYPSLELLYTNSIGNKSFLNNSSNNKRRASGSVVASSRSNTLTSLPRMVVIQLGGQFLLYPSAFVGIPLDEMIDPFPAKKPGTTTMNEQTCNEILVGNFSDLPENTQCVSTLKSDVRTSKLRRHAYTGLSAARTSFGLGCLRNPKNKISEAELSDPFNYDLQQQRASDFMAEFGYDYMRREFCYCRICPQLGRNLSFPGQSSVPLTQELHKESQSSQHIPYALISNIHHHQPNTSFHRLYGFNEQNNSTSHDYPEQHLNSDFLTESRISCRTRTTRARIGSRNLSTMTPATSHSRWMNSIDTALNLSEECQQKIKTSVINKENWGFLNLMNESTNFITKKSKQQLNVDNFNNQINTSSNSLIETVSESHCDIKPSPSNLQYHQLASIPNACASELERMLLGDDDDDDSEQNKITCPSNEGDPLGLLQRLPHHNLQQNFKWRKRKRKWNCFGSNAKKCKNVNWPKISSLNLLNSAFIEESNVFSNNPYSSLPSMESKITFCIPQSQNSPEIHQTSTVYAQHSQSLLMKLLAKSPSTERLEQYQPNEFLNETQPPQDISQQKNSVVAAVSSVHDVEGLTTTSQQQIIDEHIDEYAVTPPALLDTESTIVINHQQEMNVDQLQDQQQMNINAFNFEREVHSASHSSDLYDTPSTSSKYLSLNQQQHHTPQTTILSPPASNERVESVNTGGVPLMQIFHGDISTTSNSTGICTTQPSYSTMSTATTNAILQESMSKIYPTPPTPAQQFSPQNMLLFSHYHLTHQFQTLAQQPLINAEQTIVSILGYFSEQLNHLPWEEPIYESSNHHKAHTRNFYRNMLTNVDNGHEERLIDCIECASILDSMENHNHHNRQLKRVCCEELKRNTSNFIHKTFPNIGVSIPAMELHALAQRRTKADSQLEHRLQMEEQSRFRMLLNMLFLRNFPIVSSQPQHMQDFRNFGTIFQGNVQPLHSQNEQFFSGSSLSLGPASNQFVPSTSQQQILSRQTSLTNCGQISTQFQKASLTNTLTHMPSTSNPSPTHISNQQQVISNFSGFISPSNIVTHNHSNIKRLQQSSNIPNDFLLNRRLCNSSLITLLIQDTIADLHYDIVFDACPLCCCNSNIRSFELGFYITSPTDILNRCDYLQQKQKQQHPQALSLKQWSGFRIPPVELQKCICGFSAVRHRYLCGQGSGLFQEDIAEALGVIYAPSQRSLLRNFNHNNLSDCKLIDLIRSLVTSRDVASLVRCRLSLVSDSTPEYFLSSVDGFELNALVNGVLRIFGITQEQQRFLLDEESILHPWGYQVYFFKTILIDAFKNANSIGEPRDAECLGIFDEVCEILRDPSFPPLGPCFSSNGRRFDQLTLRTFARIKNAGGVGSNNRTGEEENGRAEPIPQVIALSCTEREPLLLSPTMIRNWEQLELMPIDQPKDVLYLALAPDVNVLVEKCKVFFEELSSAYERRCRLGSHIRLAIKDAPKDAILRVGRSSLPLNFGYQGFNSLQSLFTQFGFDQQTNDPIVQKFISYMECCKQELQELAKFLTVNDAIFERRALLESIFRQQQIVQTTSLATPPDASAMPPPAMPGGNSIFTSNGQLSNAIGEHANSSTIHQHPSPLSTPGFVNQQQSPAGGSGPNSVPNLHGNVGDGSNAALTMLRTPSGIETAEELAKREDKLAKDMREQVDLLLSKEEQAKRLQLPHVLVIYLINPFGQIASIEQQTNDQNISELFTDFSERFETLANAAFMRAWNDFLSLLSCKRRSQVQLELLPLRKIYDYCTVMGLGGSEQQWDAGWRTSSLDELRRMAFSIYTQPRLLHSTIAQDALSKSMTKFGTAERMKELFLTFGDNMFLLKQNCSPFLLAPERSINFLSNISSNNSSSGSTGISGNIGGISSGQHFLPSSGNKLQLLNSDERILFLAYCLIADGKWLCASVTDERGSLLDTALINLNVPSEDSLPPLEPQKEWRHRERHSQISDALQRLWLFIRSIMLGQEVHHWRLIINRMGKLGHGEFKIWNDLLSKRSLRAYNSSLKNNQSNVDGLPTSASTAFLNNCQACSNSYGWHETPALLSACLVSIEAEPHLRVFGSPSTSFNSLDNQSTGNGGSSNINSTSSNVISSSSNLGSSMNTKSGSSKGTSRHSLLQAQQWAAVQQQLQSSPDDRSLTHIIVFPTILNVSCQQQEDMHGGIDDDVFADFLGNCFSGDGAPDGMELVEDLVFDESARNEEEAPIDNQPMAIGYTITTAPVWPSTSFCRSDISLGSSLSSDCGLSDAFWYNCPPAARYRRLAHLKSSLHINTTNLLQTDDYQQTTGRGNTGAVSNTTAGNTTALTEQLAPNPLDLPNTDDVLRYVLERQNALSWLNLDPVSGSRFSCLPIHMQTIYRLAESFGTIFDFS</sequence>
<dbReference type="InterPro" id="IPR041285">
    <property type="entry name" value="MID_MedPIWI"/>
</dbReference>
<comment type="similarity">
    <text evidence="2 9">Belongs to the Mediator complex subunit 13 family.</text>
</comment>
<evidence type="ECO:0000256" key="2">
    <source>
        <dbReference type="ARBA" id="ARBA00009354"/>
    </source>
</evidence>
<protein>
    <recommendedName>
        <fullName evidence="3 9">Mediator of RNA polymerase II transcription subunit 13</fullName>
    </recommendedName>
</protein>
<feature type="coiled-coil region" evidence="10">
    <location>
        <begin position="1953"/>
        <end position="1987"/>
    </location>
</feature>
<proteinExistence type="inferred from homology"/>
<evidence type="ECO:0000313" key="15">
    <source>
        <dbReference type="Proteomes" id="UP000605970"/>
    </source>
</evidence>
<keyword evidence="5 9" id="KW-0805">Transcription regulation</keyword>
<evidence type="ECO:0000256" key="1">
    <source>
        <dbReference type="ARBA" id="ARBA00004123"/>
    </source>
</evidence>
<evidence type="ECO:0000256" key="3">
    <source>
        <dbReference type="ARBA" id="ARBA00019618"/>
    </source>
</evidence>
<feature type="region of interest" description="Disordered" evidence="11">
    <location>
        <begin position="2385"/>
        <end position="2428"/>
    </location>
</feature>
<evidence type="ECO:0000256" key="7">
    <source>
        <dbReference type="ARBA" id="ARBA00023163"/>
    </source>
</evidence>